<evidence type="ECO:0000256" key="1">
    <source>
        <dbReference type="ARBA" id="ARBA00000822"/>
    </source>
</evidence>
<comment type="catalytic activity">
    <reaction evidence="1">
        <text>Random endo-hydrolysis of N-acetyl-beta-D-glucosaminide (1-&gt;4)-beta-linkages in chitin and chitodextrins.</text>
        <dbReference type="EC" id="3.2.1.14"/>
    </reaction>
</comment>
<evidence type="ECO:0000313" key="17">
    <source>
        <dbReference type="EMBL" id="KAH7249582.1"/>
    </source>
</evidence>
<dbReference type="CDD" id="cd06922">
    <property type="entry name" value="ChtBD1_GH18_1"/>
    <property type="match status" value="1"/>
</dbReference>
<dbReference type="InterPro" id="IPR017853">
    <property type="entry name" value="GH"/>
</dbReference>
<keyword evidence="12" id="KW-1015">Disulfide bond</keyword>
<evidence type="ECO:0000256" key="9">
    <source>
        <dbReference type="ARBA" id="ARBA00023277"/>
    </source>
</evidence>
<dbReference type="Gene3D" id="3.10.50.10">
    <property type="match status" value="1"/>
</dbReference>
<keyword evidence="7 13" id="KW-0378">Hydrolase</keyword>
<dbReference type="PROSITE" id="PS51910">
    <property type="entry name" value="GH18_2"/>
    <property type="match status" value="1"/>
</dbReference>
<dbReference type="GO" id="GO:0008061">
    <property type="term" value="F:chitin binding"/>
    <property type="evidence" value="ECO:0007669"/>
    <property type="project" value="UniProtKB-UniRule"/>
</dbReference>
<dbReference type="SUPFAM" id="SSF51445">
    <property type="entry name" value="(Trans)glycosidases"/>
    <property type="match status" value="1"/>
</dbReference>
<dbReference type="GO" id="GO:0005576">
    <property type="term" value="C:extracellular region"/>
    <property type="evidence" value="ECO:0007669"/>
    <property type="project" value="UniProtKB-SubCell"/>
</dbReference>
<comment type="caution">
    <text evidence="17">The sequence shown here is derived from an EMBL/GenBank/DDBJ whole genome shotgun (WGS) entry which is preliminary data.</text>
</comment>
<dbReference type="EMBL" id="JAGTJS010000013">
    <property type="protein sequence ID" value="KAH7249582.1"/>
    <property type="molecule type" value="Genomic_DNA"/>
</dbReference>
<dbReference type="OrthoDB" id="73875at2759"/>
<feature type="chain" id="PRO_5040438693" description="chitinase" evidence="14">
    <location>
        <begin position="20"/>
        <end position="1165"/>
    </location>
</feature>
<feature type="domain" description="GH18" evidence="16">
    <location>
        <begin position="115"/>
        <end position="410"/>
    </location>
</feature>
<feature type="signal peptide" evidence="14">
    <location>
        <begin position="1"/>
        <end position="19"/>
    </location>
</feature>
<evidence type="ECO:0000256" key="10">
    <source>
        <dbReference type="ARBA" id="ARBA00023295"/>
    </source>
</evidence>
<keyword evidence="9" id="KW-0119">Carbohydrate metabolism</keyword>
<gene>
    <name evidence="17" type="ORF">B0J15DRAFT_527428</name>
</gene>
<dbReference type="SMART" id="SM00270">
    <property type="entry name" value="ChtBD1"/>
    <property type="match status" value="2"/>
</dbReference>
<evidence type="ECO:0000256" key="7">
    <source>
        <dbReference type="ARBA" id="ARBA00022801"/>
    </source>
</evidence>
<keyword evidence="18" id="KW-1185">Reference proteome</keyword>
<dbReference type="PANTHER" id="PTHR11177:SF333">
    <property type="entry name" value="CHITINASE"/>
    <property type="match status" value="1"/>
</dbReference>
<evidence type="ECO:0000259" key="16">
    <source>
        <dbReference type="PROSITE" id="PS51910"/>
    </source>
</evidence>
<dbReference type="InterPro" id="IPR036861">
    <property type="entry name" value="Endochitinase-like_sf"/>
</dbReference>
<sequence length="1165" mass="131029">MHIRIWLFCLLLLCLCVAAADDDDTTCSATKRCKNGCCNKSGNCGFGPDYCGTNCRSDCDRKAECNPGFGSKWAKNDKCPLNVCCSKHGYCGTTKEYCGSKKVKRPSCGKTNGVSRVVGYFEGWARTRPCEKFWPEQIPVGLYTHINFAFATIDPKTFEVKADKESDLNTYRRLMFQKEKDPELKVYLAVGGWTFNDPGPTEKTFSDLAASVPRQKAFMKSLLSFMSTHNFDGLDLDWEYPQAIDRGGREVDFANFPKFMASLKKMLDANDKGLTITLPASYWYLQHFDIKKLEKTVDFFNIIILQKARLPVQGPGQRGQVQSRSGRLVESEIDTIIKERNLKPQLDEEAAVKVATWGNQWVSFDDEETFKLKSEYAQSRCLGGVMVWAISHDTKDAKYSQALAKAVGRKLSKRSFENEEIYEIKEFPNEQCRWTNCKESCPKGWVPVPRSDGGARTKKGEMMWDETGCGGDGRHTFCCPKGDKMQTCGWYGFKNGKCTKGDSCPSDMVEIGSNQMYCHKKQNYESACCTTDTKNMKVYGTCEWGLYPNCDDQDECRNPNGDLTKTQVWARSASGSGGGKCNPKQNPFGLNIPGTQFRKLCCSIQPNLRFEKCEWYKDVGPAPNPHPNGFCRSGCPSDLVRVALDTEVDTCAVAGGKGGMARCCKTSYSDAVEVENPILDSYRSAMIEWIDNPTCPSGSSSIIRRADQLDVLVANTSLASELVSRDDGKTHDISFLLAYILRSLMAGGGTSRLVEASVDIWDDHIVDRFRYLRIQSIKEFLGFTPQWETDGPDVTADRIICSPYSYNARVRAISGGGVATYMNCTDAICDKNGVCPDGDDNLDEVTRNRRGLLPSWSAHLSTHRHHLLHTRQAEDERVITVTDENGENDSEIDVTVFLHPTVADLPEDHPALDATAEYHDPENCADATLSEPAGVWYSGRFNFQTEHPIDKQIMLMFFGYATTGRLRSNHDILDEEDWKEAKFGPVPIAFYNFLMELSHDAELLNKWPDIPDRLEKLKDGNLFNRIMDCLGSKKNNVNFVVTYGDINWIKGEFMGLKFPIARAKWRETIRNDPMKVLARLRAAIVFIDYMNSNDKDGLDVFGKTEKILNNIVQQIMFAENLWDETTTTDGRHAEFAQFMIEWLKDYYGEVSKKALAFINGAFASG</sequence>
<keyword evidence="8" id="KW-0146">Chitin degradation</keyword>
<evidence type="ECO:0000256" key="4">
    <source>
        <dbReference type="ARBA" id="ARBA00012729"/>
    </source>
</evidence>
<keyword evidence="10 13" id="KW-0326">Glycosidase</keyword>
<evidence type="ECO:0000256" key="3">
    <source>
        <dbReference type="ARBA" id="ARBA00008682"/>
    </source>
</evidence>
<dbReference type="Pfam" id="PF00187">
    <property type="entry name" value="Chitin_bind_1"/>
    <property type="match status" value="1"/>
</dbReference>
<comment type="subcellular location">
    <subcellularLocation>
        <location evidence="2">Secreted</location>
    </subcellularLocation>
</comment>
<dbReference type="PROSITE" id="PS00026">
    <property type="entry name" value="CHIT_BIND_I_1"/>
    <property type="match status" value="1"/>
</dbReference>
<feature type="disulfide bond" evidence="12">
    <location>
        <begin position="84"/>
        <end position="98"/>
    </location>
</feature>
<dbReference type="InterPro" id="IPR018371">
    <property type="entry name" value="Chitin-binding_1_CS"/>
</dbReference>
<evidence type="ECO:0000256" key="11">
    <source>
        <dbReference type="ARBA" id="ARBA00023326"/>
    </source>
</evidence>
<dbReference type="Proteomes" id="UP000736672">
    <property type="component" value="Unassembled WGS sequence"/>
</dbReference>
<dbReference type="Gene3D" id="3.20.20.80">
    <property type="entry name" value="Glycosidases"/>
    <property type="match status" value="1"/>
</dbReference>
<evidence type="ECO:0000256" key="5">
    <source>
        <dbReference type="ARBA" id="ARBA00022525"/>
    </source>
</evidence>
<evidence type="ECO:0000256" key="8">
    <source>
        <dbReference type="ARBA" id="ARBA00023024"/>
    </source>
</evidence>
<comment type="similarity">
    <text evidence="3">Belongs to the glycosyl hydrolase 18 family. Chitinase class V subfamily.</text>
</comment>
<evidence type="ECO:0000256" key="13">
    <source>
        <dbReference type="RuleBase" id="RU000489"/>
    </source>
</evidence>
<keyword evidence="11" id="KW-0624">Polysaccharide degradation</keyword>
<dbReference type="GO" id="GO:0008843">
    <property type="term" value="F:endochitinase activity"/>
    <property type="evidence" value="ECO:0007669"/>
    <property type="project" value="UniProtKB-EC"/>
</dbReference>
<dbReference type="InterPro" id="IPR050314">
    <property type="entry name" value="Glycosyl_Hydrlase_18"/>
</dbReference>
<keyword evidence="14" id="KW-0732">Signal</keyword>
<reference evidence="17" key="1">
    <citation type="journal article" date="2021" name="Nat. Commun.">
        <title>Genetic determinants of endophytism in the Arabidopsis root mycobiome.</title>
        <authorList>
            <person name="Mesny F."/>
            <person name="Miyauchi S."/>
            <person name="Thiergart T."/>
            <person name="Pickel B."/>
            <person name="Atanasova L."/>
            <person name="Karlsson M."/>
            <person name="Huettel B."/>
            <person name="Barry K.W."/>
            <person name="Haridas S."/>
            <person name="Chen C."/>
            <person name="Bauer D."/>
            <person name="Andreopoulos W."/>
            <person name="Pangilinan J."/>
            <person name="LaButti K."/>
            <person name="Riley R."/>
            <person name="Lipzen A."/>
            <person name="Clum A."/>
            <person name="Drula E."/>
            <person name="Henrissat B."/>
            <person name="Kohler A."/>
            <person name="Grigoriev I.V."/>
            <person name="Martin F.M."/>
            <person name="Hacquard S."/>
        </authorList>
    </citation>
    <scope>NUCLEOTIDE SEQUENCE</scope>
    <source>
        <strain evidence="17">FSSC 5 MPI-SDFR-AT-0091</strain>
    </source>
</reference>
<accession>A0A9P9K4Z9</accession>
<feature type="domain" description="Chitin-binding type-1" evidence="15">
    <location>
        <begin position="62"/>
        <end position="110"/>
    </location>
</feature>
<protein>
    <recommendedName>
        <fullName evidence="4">chitinase</fullName>
        <ecNumber evidence="4">3.2.1.14</ecNumber>
    </recommendedName>
</protein>
<evidence type="ECO:0000256" key="12">
    <source>
        <dbReference type="PROSITE-ProRule" id="PRU00261"/>
    </source>
</evidence>
<dbReference type="SUPFAM" id="SSF54556">
    <property type="entry name" value="Chitinase insertion domain"/>
    <property type="match status" value="1"/>
</dbReference>
<keyword evidence="6 12" id="KW-0147">Chitin-binding</keyword>
<dbReference type="SUPFAM" id="SSF57016">
    <property type="entry name" value="Plant lectins/antimicrobial peptides"/>
    <property type="match status" value="1"/>
</dbReference>
<evidence type="ECO:0000313" key="18">
    <source>
        <dbReference type="Proteomes" id="UP000736672"/>
    </source>
</evidence>
<dbReference type="InterPro" id="IPR001002">
    <property type="entry name" value="Chitin-bd_1"/>
</dbReference>
<name>A0A9P9K4Z9_FUSSL</name>
<dbReference type="EC" id="3.2.1.14" evidence="4"/>
<dbReference type="GO" id="GO:0000272">
    <property type="term" value="P:polysaccharide catabolic process"/>
    <property type="evidence" value="ECO:0007669"/>
    <property type="project" value="UniProtKB-KW"/>
</dbReference>
<evidence type="ECO:0000259" key="15">
    <source>
        <dbReference type="PROSITE" id="PS50941"/>
    </source>
</evidence>
<comment type="caution">
    <text evidence="12">Lacks conserved residue(s) required for the propagation of feature annotation.</text>
</comment>
<dbReference type="GO" id="GO:0006032">
    <property type="term" value="P:chitin catabolic process"/>
    <property type="evidence" value="ECO:0007669"/>
    <property type="project" value="UniProtKB-KW"/>
</dbReference>
<dbReference type="SMART" id="SM00636">
    <property type="entry name" value="Glyco_18"/>
    <property type="match status" value="1"/>
</dbReference>
<dbReference type="InterPro" id="IPR029070">
    <property type="entry name" value="Chitinase_insertion_sf"/>
</dbReference>
<dbReference type="InterPro" id="IPR001579">
    <property type="entry name" value="Glyco_hydro_18_chit_AS"/>
</dbReference>
<proteinExistence type="inferred from homology"/>
<evidence type="ECO:0000256" key="6">
    <source>
        <dbReference type="ARBA" id="ARBA00022669"/>
    </source>
</evidence>
<dbReference type="InterPro" id="IPR001223">
    <property type="entry name" value="Glyco_hydro18_cat"/>
</dbReference>
<evidence type="ECO:0000256" key="14">
    <source>
        <dbReference type="SAM" id="SignalP"/>
    </source>
</evidence>
<organism evidence="17 18">
    <name type="scientific">Fusarium solani</name>
    <name type="common">Filamentous fungus</name>
    <dbReference type="NCBI Taxonomy" id="169388"/>
    <lineage>
        <taxon>Eukaryota</taxon>
        <taxon>Fungi</taxon>
        <taxon>Dikarya</taxon>
        <taxon>Ascomycota</taxon>
        <taxon>Pezizomycotina</taxon>
        <taxon>Sordariomycetes</taxon>
        <taxon>Hypocreomycetidae</taxon>
        <taxon>Hypocreales</taxon>
        <taxon>Nectriaceae</taxon>
        <taxon>Fusarium</taxon>
        <taxon>Fusarium solani species complex</taxon>
    </lineage>
</organism>
<evidence type="ECO:0000256" key="2">
    <source>
        <dbReference type="ARBA" id="ARBA00004613"/>
    </source>
</evidence>
<feature type="disulfide bond" evidence="12">
    <location>
        <begin position="79"/>
        <end position="91"/>
    </location>
</feature>
<dbReference type="Gene3D" id="3.30.60.10">
    <property type="entry name" value="Endochitinase-like"/>
    <property type="match status" value="1"/>
</dbReference>
<dbReference type="AlphaFoldDB" id="A0A9P9K4Z9"/>
<dbReference type="PROSITE" id="PS50941">
    <property type="entry name" value="CHIT_BIND_I_2"/>
    <property type="match status" value="1"/>
</dbReference>
<dbReference type="Pfam" id="PF00704">
    <property type="entry name" value="Glyco_hydro_18"/>
    <property type="match status" value="2"/>
</dbReference>
<dbReference type="PROSITE" id="PS01095">
    <property type="entry name" value="GH18_1"/>
    <property type="match status" value="1"/>
</dbReference>
<dbReference type="CDD" id="cd00035">
    <property type="entry name" value="ChtBD1"/>
    <property type="match status" value="1"/>
</dbReference>
<dbReference type="InterPro" id="IPR011583">
    <property type="entry name" value="Chitinase_II/V-like_cat"/>
</dbReference>
<dbReference type="PANTHER" id="PTHR11177">
    <property type="entry name" value="CHITINASE"/>
    <property type="match status" value="1"/>
</dbReference>
<keyword evidence="5" id="KW-0964">Secreted</keyword>